<feature type="transmembrane region" description="Helical" evidence="1">
    <location>
        <begin position="14"/>
        <end position="38"/>
    </location>
</feature>
<keyword evidence="1" id="KW-0812">Transmembrane</keyword>
<feature type="transmembrane region" description="Helical" evidence="1">
    <location>
        <begin position="155"/>
        <end position="173"/>
    </location>
</feature>
<accession>A0ABY3WXB4</accession>
<name>A0ABY3WXB4_9GAMM</name>
<reference evidence="2 3" key="1">
    <citation type="submission" date="2022-03" db="EMBL/GenBank/DDBJ databases">
        <title>Ignatzschineria rhizosphaerae HR5S32.</title>
        <authorList>
            <person name="Sun J.Q."/>
            <person name="Feng J.Y."/>
        </authorList>
    </citation>
    <scope>NUCLEOTIDE SEQUENCE [LARGE SCALE GENOMIC DNA]</scope>
    <source>
        <strain evidence="2 3">HR5S32</strain>
    </source>
</reference>
<keyword evidence="1" id="KW-1133">Transmembrane helix</keyword>
<organism evidence="2 3">
    <name type="scientific">Ignatzschineria rhizosphaerae</name>
    <dbReference type="NCBI Taxonomy" id="2923279"/>
    <lineage>
        <taxon>Bacteria</taxon>
        <taxon>Pseudomonadati</taxon>
        <taxon>Pseudomonadota</taxon>
        <taxon>Gammaproteobacteria</taxon>
        <taxon>Cardiobacteriales</taxon>
        <taxon>Ignatzschineriaceae</taxon>
        <taxon>Ignatzschineria</taxon>
    </lineage>
</organism>
<evidence type="ECO:0000313" key="3">
    <source>
        <dbReference type="Proteomes" id="UP000829542"/>
    </source>
</evidence>
<feature type="transmembrane region" description="Helical" evidence="1">
    <location>
        <begin position="194"/>
        <end position="218"/>
    </location>
</feature>
<dbReference type="Proteomes" id="UP000829542">
    <property type="component" value="Chromosome"/>
</dbReference>
<feature type="transmembrane region" description="Helical" evidence="1">
    <location>
        <begin position="58"/>
        <end position="78"/>
    </location>
</feature>
<protein>
    <submittedName>
        <fullName evidence="2">Uncharacterized protein</fullName>
    </submittedName>
</protein>
<gene>
    <name evidence="2" type="ORF">MMG00_08370</name>
</gene>
<evidence type="ECO:0000313" key="2">
    <source>
        <dbReference type="EMBL" id="UNM95244.1"/>
    </source>
</evidence>
<dbReference type="EMBL" id="CP093379">
    <property type="protein sequence ID" value="UNM95244.1"/>
    <property type="molecule type" value="Genomic_DNA"/>
</dbReference>
<keyword evidence="3" id="KW-1185">Reference proteome</keyword>
<sequence length="243" mass="28095">MPEFFSIPRLNRRLFLSISGMLWLLFLVVVYAIVMAYAPLRNTSLPAIMTFIMQIVNLQYYLLAFALFLMFGFSYGYIGRFKDAGISPLIALMPLLLFYGILILFASELIALLKESNLLLFMAKMKKFIETPSLSLFQGLFSPEWIAFLAEKKRWFNIVILLYIAILISAIAVPSQSVKNRYGAPKTLSIAMQFFSIILSTIFGVITLSMLYLCWQFWMLPDLADYLVDYKRFMQLLKLWQGQ</sequence>
<evidence type="ECO:0000256" key="1">
    <source>
        <dbReference type="SAM" id="Phobius"/>
    </source>
</evidence>
<proteinExistence type="predicted"/>
<keyword evidence="1" id="KW-0472">Membrane</keyword>
<feature type="transmembrane region" description="Helical" evidence="1">
    <location>
        <begin position="90"/>
        <end position="113"/>
    </location>
</feature>
<dbReference type="RefSeq" id="WP_242147298.1">
    <property type="nucleotide sequence ID" value="NZ_CP093379.1"/>
</dbReference>